<comment type="subcellular location">
    <subcellularLocation>
        <location evidence="2">Bacterial flagellum basal body</location>
    </subcellularLocation>
    <subcellularLocation>
        <location evidence="3">Membrane</location>
    </subcellularLocation>
</comment>
<dbReference type="PANTHER" id="PTHR30381:SF0">
    <property type="entry name" value="FLAGELLAR P-RING PROTEIN"/>
    <property type="match status" value="1"/>
</dbReference>
<organism evidence="8 9">
    <name type="scientific">Glossina austeni</name>
    <name type="common">Savannah tsetse fly</name>
    <dbReference type="NCBI Taxonomy" id="7395"/>
    <lineage>
        <taxon>Eukaryota</taxon>
        <taxon>Metazoa</taxon>
        <taxon>Ecdysozoa</taxon>
        <taxon>Arthropoda</taxon>
        <taxon>Hexapoda</taxon>
        <taxon>Insecta</taxon>
        <taxon>Pterygota</taxon>
        <taxon>Neoptera</taxon>
        <taxon>Endopterygota</taxon>
        <taxon>Diptera</taxon>
        <taxon>Brachycera</taxon>
        <taxon>Muscomorpha</taxon>
        <taxon>Hippoboscoidea</taxon>
        <taxon>Glossinidae</taxon>
        <taxon>Glossina</taxon>
    </lineage>
</organism>
<dbReference type="VEuPathDB" id="VectorBase:GAUT007606"/>
<evidence type="ECO:0008006" key="10">
    <source>
        <dbReference type="Google" id="ProtNLM"/>
    </source>
</evidence>
<dbReference type="GO" id="GO:0005198">
    <property type="term" value="F:structural molecule activity"/>
    <property type="evidence" value="ECO:0007669"/>
    <property type="project" value="InterPro"/>
</dbReference>
<dbReference type="EnsemblMetazoa" id="GAUT007606-RA">
    <property type="protein sequence ID" value="GAUT007606-PA"/>
    <property type="gene ID" value="GAUT007606"/>
</dbReference>
<keyword evidence="6" id="KW-0975">Bacterial flagellum</keyword>
<sequence>MHDSRYFIVALLIILGGCSTPRNRSLIEGSTTIMPNPPLPSFMNGAIFQPENNINYGYQPLFEDRRPRNVGDILTVLLQENVSASKSTSTNASRKGNTNLDISALPNILNGIIGNNRLTTDVNGNNGFNGKGGAAAANTFHGTITVTVMEILTNGNLRVAGEKKISINQGTESIRFSGIVNPKTIDHNNQVISTLISDSKIEYIGDGYIHEAQKMGCYAERIRDLTTVAGIRDNVLIGYGLVVGLDGTGDQTTQTPFTVQSLRNMLSQLGVTIPSGINMQLKNIAAVMVTAKLPPFANVGQKIDVIVSSLGSAKSLRGGTLLITPLKGIDNQVYAFAQGNILISGFGAQSGGNNTQVNQLNGGRIHEGAIIEKSIKIDFNNKDKIILQLNNNDFSLAQQISDAINTYFGKKSAYPIDSKTVQVSMSKNNKMEKIEFLARLQNIPIIIGPSDAVIVINSRTGSVVINREVVLNNCAVAHGELTVEIKKTTKVNQPNTILGGGSTVVTPETEILIKNQGDSLQEISSSTSLNAVIASLNSIGAKPNDLMAILESMKTAGCLNAKIEINNVFSTLESIAQQPTNKIYRANIMLEFEFLANNFNDIGDKLNKIQSDTSEEISSSVDTINNLSNELSKRIRNASDNPVAISNSIINQNKLYKLNRFQNTRNYIKSFLSKECSVLQDISNTLTVIGVKVISIQKTLGDPTVLIEELKSLKNELIMLSNSTDDNHNYIFSGDQGNQAPFNDNQENYQGGERCLQLKISENWKIDVGHIGSEIFIKNEKENLFQKLDALINELSRYALKKIKNVDSQKVIELPYKLINQTKTLIQKTENQVLSAQATSGNYLTKLDDLENSSISDVEKTNENIQNNLGQTHSELVRMASELQFSKVIVESSTQIFQIMKNPNNICHPSAITNNINLNGKDTVVGGSIIIPSAIKILATIMSIIKKGTNNVNPI</sequence>
<keyword evidence="4 7" id="KW-0732">Signal</keyword>
<dbReference type="InterPro" id="IPR000527">
    <property type="entry name" value="Flag_Lring"/>
</dbReference>
<dbReference type="HAMAP" id="MF_00415">
    <property type="entry name" value="FlgH"/>
    <property type="match status" value="1"/>
</dbReference>
<name>A0A1A9UKL1_GLOAU</name>
<dbReference type="InterPro" id="IPR013384">
    <property type="entry name" value="Flagell_FlgL"/>
</dbReference>
<dbReference type="Gene3D" id="1.20.1330.10">
    <property type="entry name" value="f41 fragment of flagellin, N-terminal domain"/>
    <property type="match status" value="1"/>
</dbReference>
<dbReference type="Proteomes" id="UP000078200">
    <property type="component" value="Unassembled WGS sequence"/>
</dbReference>
<dbReference type="NCBIfam" id="NF003676">
    <property type="entry name" value="PRK05303.1"/>
    <property type="match status" value="1"/>
</dbReference>
<evidence type="ECO:0000256" key="5">
    <source>
        <dbReference type="ARBA" id="ARBA00023136"/>
    </source>
</evidence>
<evidence type="ECO:0000256" key="3">
    <source>
        <dbReference type="ARBA" id="ARBA00004370"/>
    </source>
</evidence>
<dbReference type="PANTHER" id="PTHR30381">
    <property type="entry name" value="FLAGELLAR P-RING PERIPLASMIC PROTEIN FLGI"/>
    <property type="match status" value="1"/>
</dbReference>
<dbReference type="GO" id="GO:0016020">
    <property type="term" value="C:membrane"/>
    <property type="evidence" value="ECO:0007669"/>
    <property type="project" value="UniProtKB-SubCell"/>
</dbReference>
<evidence type="ECO:0000256" key="7">
    <source>
        <dbReference type="SAM" id="SignalP"/>
    </source>
</evidence>
<dbReference type="AlphaFoldDB" id="A0A1A9UKL1"/>
<keyword evidence="9" id="KW-1185">Reference proteome</keyword>
<evidence type="ECO:0000256" key="1">
    <source>
        <dbReference type="ARBA" id="ARBA00002591"/>
    </source>
</evidence>
<accession>A0A1A9UKL1</accession>
<dbReference type="SUPFAM" id="SSF64518">
    <property type="entry name" value="Phase 1 flagellin"/>
    <property type="match status" value="1"/>
</dbReference>
<evidence type="ECO:0000313" key="8">
    <source>
        <dbReference type="EnsemblMetazoa" id="GAUT007606-PA"/>
    </source>
</evidence>
<feature type="chain" id="PRO_5008398598" description="Flagellar P-ring protein" evidence="7">
    <location>
        <begin position="20"/>
        <end position="955"/>
    </location>
</feature>
<dbReference type="PROSITE" id="PS51257">
    <property type="entry name" value="PROKAR_LIPOPROTEIN"/>
    <property type="match status" value="1"/>
</dbReference>
<evidence type="ECO:0000313" key="9">
    <source>
        <dbReference type="Proteomes" id="UP000078200"/>
    </source>
</evidence>
<dbReference type="InterPro" id="IPR001782">
    <property type="entry name" value="Flag_FlgI"/>
</dbReference>
<dbReference type="Pfam" id="PF02119">
    <property type="entry name" value="FlgI"/>
    <property type="match status" value="1"/>
</dbReference>
<protein>
    <recommendedName>
        <fullName evidence="10">Flagellar P-ring protein</fullName>
    </recommendedName>
</protein>
<evidence type="ECO:0000256" key="2">
    <source>
        <dbReference type="ARBA" id="ARBA00004117"/>
    </source>
</evidence>
<feature type="signal peptide" evidence="7">
    <location>
        <begin position="1"/>
        <end position="19"/>
    </location>
</feature>
<dbReference type="STRING" id="7395.A0A1A9UKL1"/>
<dbReference type="Pfam" id="PF02107">
    <property type="entry name" value="FlgH"/>
    <property type="match status" value="1"/>
</dbReference>
<keyword evidence="5" id="KW-0472">Membrane</keyword>
<evidence type="ECO:0000256" key="6">
    <source>
        <dbReference type="ARBA" id="ARBA00023143"/>
    </source>
</evidence>
<evidence type="ECO:0000256" key="4">
    <source>
        <dbReference type="ARBA" id="ARBA00022729"/>
    </source>
</evidence>
<comment type="function">
    <text evidence="1">Assembles around the rod to form the L-ring and probably protects the motor/basal body from shearing forces during rotation.</text>
</comment>
<reference evidence="8" key="1">
    <citation type="submission" date="2020-05" db="UniProtKB">
        <authorList>
            <consortium name="EnsemblMetazoa"/>
        </authorList>
    </citation>
    <scope>IDENTIFICATION</scope>
    <source>
        <strain evidence="8">TTRI</strain>
    </source>
</reference>
<dbReference type="HAMAP" id="MF_00416">
    <property type="entry name" value="FlgI"/>
    <property type="match status" value="1"/>
</dbReference>
<dbReference type="NCBIfam" id="TIGR02550">
    <property type="entry name" value="flagell_flgL"/>
    <property type="match status" value="1"/>
</dbReference>
<dbReference type="GO" id="GO:0003774">
    <property type="term" value="F:cytoskeletal motor activity"/>
    <property type="evidence" value="ECO:0007669"/>
    <property type="project" value="InterPro"/>
</dbReference>
<proteinExistence type="inferred from homology"/>
<dbReference type="PRINTS" id="PR01010">
    <property type="entry name" value="FLGPRINGFLGI"/>
</dbReference>